<reference evidence="5 6" key="1">
    <citation type="submission" date="2018-06" db="EMBL/GenBank/DDBJ databases">
        <authorList>
            <consortium name="Pathogen Informatics"/>
            <person name="Doyle S."/>
        </authorList>
    </citation>
    <scope>NUCLEOTIDE SEQUENCE [LARGE SCALE GENOMIC DNA]</scope>
    <source>
        <strain evidence="2 5">NCTC8181</strain>
        <strain evidence="3 6">NCTC8185</strain>
        <strain evidence="4 7">NCTC9828</strain>
    </source>
</reference>
<evidence type="ECO:0000313" key="2">
    <source>
        <dbReference type="EMBL" id="SQA18977.1"/>
    </source>
</evidence>
<keyword evidence="1" id="KW-0472">Membrane</keyword>
<evidence type="ECO:0000313" key="4">
    <source>
        <dbReference type="EMBL" id="SUN28950.1"/>
    </source>
</evidence>
<feature type="transmembrane region" description="Helical" evidence="1">
    <location>
        <begin position="40"/>
        <end position="65"/>
    </location>
</feature>
<proteinExistence type="predicted"/>
<keyword evidence="1" id="KW-0812">Transmembrane</keyword>
<dbReference type="EMBL" id="UHEW01000005">
    <property type="protein sequence ID" value="SUN28950.1"/>
    <property type="molecule type" value="Genomic_DNA"/>
</dbReference>
<evidence type="ECO:0000313" key="3">
    <source>
        <dbReference type="EMBL" id="SUN14559.1"/>
    </source>
</evidence>
<feature type="transmembrane region" description="Helical" evidence="1">
    <location>
        <begin position="132"/>
        <end position="152"/>
    </location>
</feature>
<dbReference type="AlphaFoldDB" id="A0A2X2LLB1"/>
<accession>A0A2X2LLB1</accession>
<name>A0A2X2LLB1_STRAG</name>
<keyword evidence="1" id="KW-1133">Transmembrane helix</keyword>
<feature type="transmembrane region" description="Helical" evidence="1">
    <location>
        <begin position="77"/>
        <end position="99"/>
    </location>
</feature>
<evidence type="ECO:0008006" key="8">
    <source>
        <dbReference type="Google" id="ProtNLM"/>
    </source>
</evidence>
<dbReference type="EMBL" id="UAVB01000001">
    <property type="protein sequence ID" value="SQA18977.1"/>
    <property type="molecule type" value="Genomic_DNA"/>
</dbReference>
<evidence type="ECO:0000313" key="6">
    <source>
        <dbReference type="Proteomes" id="UP000254076"/>
    </source>
</evidence>
<dbReference type="Proteomes" id="UP000254076">
    <property type="component" value="Unassembled WGS sequence"/>
</dbReference>
<feature type="transmembrane region" description="Helical" evidence="1">
    <location>
        <begin position="228"/>
        <end position="247"/>
    </location>
</feature>
<feature type="transmembrane region" description="Helical" evidence="1">
    <location>
        <begin position="105"/>
        <end position="125"/>
    </location>
</feature>
<dbReference type="Proteomes" id="UP000255140">
    <property type="component" value="Unassembled WGS sequence"/>
</dbReference>
<evidence type="ECO:0000256" key="1">
    <source>
        <dbReference type="SAM" id="Phobius"/>
    </source>
</evidence>
<sequence>MKTWIAKWYLFCPYIASLFALALFFGNWDLRVQSLLISGLFIQLHFFEEFGFPGGFPLIAMLVELKSVETDTSKWDLNHLSAFFGNQWFAVIVYLLPIFCPNIPFLTLAVMIFAFAELAMHLFFFNLSLKKWYNPGLLTTLVGFVPVSVYYLAHDWNLYSGLDWFLALIWIVLNYFIAFRSPIYKRLGRYSNYAFNDVDLSRSKPFLTHFRETQFKLGGIIMSYFRNYWYRFGAILFIILAVTLLVFRPDWSMLHYLLYFNFMALLAHQFEEYQFPGGASPIINYVVYDEEELMDHFPGNTQSIMLVNTIAWLLYIASIAFPQAYWLGLGVVFFSLTQLLGHGFQMNIKLKIWYNPGLATTVFFLVPIACAYIYQASAEGILTWGDWLGGFIVLIVCVLTSIIAPVQLLKDKETNYIISPWQMDRFHKVINFVRLKK</sequence>
<dbReference type="Pfam" id="PF13787">
    <property type="entry name" value="HXXEE"/>
    <property type="match status" value="2"/>
</dbReference>
<feature type="transmembrane region" description="Helical" evidence="1">
    <location>
        <begin position="312"/>
        <end position="340"/>
    </location>
</feature>
<dbReference type="Proteomes" id="UP000250200">
    <property type="component" value="Unassembled WGS sequence"/>
</dbReference>
<feature type="transmembrane region" description="Helical" evidence="1">
    <location>
        <begin position="387"/>
        <end position="409"/>
    </location>
</feature>
<organism evidence="3 6">
    <name type="scientific">Streptococcus agalactiae</name>
    <dbReference type="NCBI Taxonomy" id="1311"/>
    <lineage>
        <taxon>Bacteria</taxon>
        <taxon>Bacillati</taxon>
        <taxon>Bacillota</taxon>
        <taxon>Bacilli</taxon>
        <taxon>Lactobacillales</taxon>
        <taxon>Streptococcaceae</taxon>
        <taxon>Streptococcus</taxon>
    </lineage>
</organism>
<comment type="caution">
    <text evidence="3">The sequence shown here is derived from an EMBL/GenBank/DDBJ whole genome shotgun (WGS) entry which is preliminary data.</text>
</comment>
<gene>
    <name evidence="2" type="ORF">NCTC8181_02034</name>
    <name evidence="3" type="ORF">NCTC8185_01847</name>
    <name evidence="4" type="ORF">NCTC9828_01216</name>
</gene>
<dbReference type="EMBL" id="UHEQ01000004">
    <property type="protein sequence ID" value="SUN14559.1"/>
    <property type="molecule type" value="Genomic_DNA"/>
</dbReference>
<feature type="transmembrane region" description="Helical" evidence="1">
    <location>
        <begin position="158"/>
        <end position="179"/>
    </location>
</feature>
<dbReference type="InterPro" id="IPR025671">
    <property type="entry name" value="HXXEE"/>
</dbReference>
<evidence type="ECO:0000313" key="7">
    <source>
        <dbReference type="Proteomes" id="UP000255140"/>
    </source>
</evidence>
<protein>
    <recommendedName>
        <fullName evidence="8">HXXEE domain-containing protein</fullName>
    </recommendedName>
</protein>
<feature type="transmembrane region" description="Helical" evidence="1">
    <location>
        <begin position="7"/>
        <end position="28"/>
    </location>
</feature>
<feature type="transmembrane region" description="Helical" evidence="1">
    <location>
        <begin position="352"/>
        <end position="375"/>
    </location>
</feature>
<evidence type="ECO:0000313" key="5">
    <source>
        <dbReference type="Proteomes" id="UP000250200"/>
    </source>
</evidence>